<keyword evidence="3 6" id="KW-0418">Kinase</keyword>
<dbReference type="AlphaFoldDB" id="A0A3D5QBY4"/>
<dbReference type="InterPro" id="IPR018483">
    <property type="entry name" value="Carb_kinase_FGGY_CS"/>
</dbReference>
<feature type="domain" description="Carbohydrate kinase FGGY N-terminal" evidence="5">
    <location>
        <begin position="6"/>
        <end position="176"/>
    </location>
</feature>
<sequence>MGKKQYILSIDQGTTSSRAVIFNKTGRIITIAQKEFSQILPKPGWVEQDPLEIWSSVQSVIAEALANSGLTGGSIQAVGIANQRETTVIWDKNTGKPVYNAIVWQSRQTADICRQLKSKGLENIFREKTGLVIDPYFSGTKIKWILDNVEGARQKAEKGDLLFGTIDTWLLWKLTKGKV</sequence>
<dbReference type="PROSITE" id="PS00933">
    <property type="entry name" value="FGGY_KINASES_1"/>
    <property type="match status" value="1"/>
</dbReference>
<comment type="similarity">
    <text evidence="1">Belongs to the FGGY kinase family.</text>
</comment>
<dbReference type="InterPro" id="IPR018484">
    <property type="entry name" value="FGGY_N"/>
</dbReference>
<evidence type="ECO:0000313" key="7">
    <source>
        <dbReference type="Proteomes" id="UP000262325"/>
    </source>
</evidence>
<evidence type="ECO:0000256" key="1">
    <source>
        <dbReference type="ARBA" id="ARBA00009156"/>
    </source>
</evidence>
<dbReference type="Pfam" id="PF00370">
    <property type="entry name" value="FGGY_N"/>
    <property type="match status" value="1"/>
</dbReference>
<dbReference type="EMBL" id="DPPF01000077">
    <property type="protein sequence ID" value="HCW92789.1"/>
    <property type="molecule type" value="Genomic_DNA"/>
</dbReference>
<dbReference type="GO" id="GO:0004370">
    <property type="term" value="F:glycerol kinase activity"/>
    <property type="evidence" value="ECO:0007669"/>
    <property type="project" value="TreeGrafter"/>
</dbReference>
<proteinExistence type="inferred from homology"/>
<gene>
    <name evidence="6" type="ORF">DHM44_03815</name>
</gene>
<dbReference type="GO" id="GO:0005829">
    <property type="term" value="C:cytosol"/>
    <property type="evidence" value="ECO:0007669"/>
    <property type="project" value="TreeGrafter"/>
</dbReference>
<evidence type="ECO:0000256" key="3">
    <source>
        <dbReference type="ARBA" id="ARBA00022777"/>
    </source>
</evidence>
<evidence type="ECO:0000256" key="4">
    <source>
        <dbReference type="ARBA" id="ARBA00043149"/>
    </source>
</evidence>
<dbReference type="InterPro" id="IPR043129">
    <property type="entry name" value="ATPase_NBD"/>
</dbReference>
<keyword evidence="2" id="KW-0808">Transferase</keyword>
<accession>A0A3D5QBY4</accession>
<dbReference type="SUPFAM" id="SSF53067">
    <property type="entry name" value="Actin-like ATPase domain"/>
    <property type="match status" value="1"/>
</dbReference>
<name>A0A3D5QBY4_FLESI</name>
<reference evidence="6 7" key="1">
    <citation type="journal article" date="2018" name="Nat. Biotechnol.">
        <title>A standardized bacterial taxonomy based on genome phylogeny substantially revises the tree of life.</title>
        <authorList>
            <person name="Parks D.H."/>
            <person name="Chuvochina M."/>
            <person name="Waite D.W."/>
            <person name="Rinke C."/>
            <person name="Skarshewski A."/>
            <person name="Chaumeil P.A."/>
            <person name="Hugenholtz P."/>
        </authorList>
    </citation>
    <scope>NUCLEOTIDE SEQUENCE [LARGE SCALE GENOMIC DNA]</scope>
    <source>
        <strain evidence="6">UBA8672</strain>
    </source>
</reference>
<dbReference type="GO" id="GO:0019563">
    <property type="term" value="P:glycerol catabolic process"/>
    <property type="evidence" value="ECO:0007669"/>
    <property type="project" value="TreeGrafter"/>
</dbReference>
<dbReference type="Proteomes" id="UP000262325">
    <property type="component" value="Unassembled WGS sequence"/>
</dbReference>
<evidence type="ECO:0000313" key="6">
    <source>
        <dbReference type="EMBL" id="HCW92789.1"/>
    </source>
</evidence>
<dbReference type="PANTHER" id="PTHR10196">
    <property type="entry name" value="SUGAR KINASE"/>
    <property type="match status" value="1"/>
</dbReference>
<feature type="non-terminal residue" evidence="6">
    <location>
        <position position="179"/>
    </location>
</feature>
<protein>
    <recommendedName>
        <fullName evidence="4">ATP:glycerol 3-phosphotransferase</fullName>
    </recommendedName>
</protein>
<dbReference type="Gene3D" id="3.30.420.40">
    <property type="match status" value="1"/>
</dbReference>
<organism evidence="6 7">
    <name type="scientific">Flexistipes sinusarabici</name>
    <dbReference type="NCBI Taxonomy" id="2352"/>
    <lineage>
        <taxon>Bacteria</taxon>
        <taxon>Pseudomonadati</taxon>
        <taxon>Deferribacterota</taxon>
        <taxon>Deferribacteres</taxon>
        <taxon>Deferribacterales</taxon>
        <taxon>Flexistipitaceae</taxon>
        <taxon>Flexistipes</taxon>
    </lineage>
</organism>
<dbReference type="PANTHER" id="PTHR10196:SF69">
    <property type="entry name" value="GLYCEROL KINASE"/>
    <property type="match status" value="1"/>
</dbReference>
<comment type="caution">
    <text evidence="6">The sequence shown here is derived from an EMBL/GenBank/DDBJ whole genome shotgun (WGS) entry which is preliminary data.</text>
</comment>
<evidence type="ECO:0000256" key="2">
    <source>
        <dbReference type="ARBA" id="ARBA00022679"/>
    </source>
</evidence>
<evidence type="ECO:0000259" key="5">
    <source>
        <dbReference type="Pfam" id="PF00370"/>
    </source>
</evidence>